<sequence length="141" mass="16981">MASDLSLWIIDNNSTWFEGSVEEDRTVYRDCEGEYVELSWEVCKPGCVEVSKEDILRSLEDKEPKFLTAFDFLHDVSLFNGDELGGRLYDDNYRYRYYDSESDKEVPNFELKDWARVLVRRDNMVEMSTWRTQHDTWWYQD</sequence>
<dbReference type="Proteomes" id="UP000245910">
    <property type="component" value="Chromosome I"/>
</dbReference>
<dbReference type="AlphaFoldDB" id="A0A2L2TL66"/>
<keyword evidence="2" id="KW-1185">Reference proteome</keyword>
<evidence type="ECO:0000313" key="1">
    <source>
        <dbReference type="EMBL" id="CEI66261.1"/>
    </source>
</evidence>
<dbReference type="EMBL" id="LN649229">
    <property type="protein sequence ID" value="CEI66261.1"/>
    <property type="molecule type" value="Genomic_DNA"/>
</dbReference>
<protein>
    <submittedName>
        <fullName evidence="1">Uncharacterized protein</fullName>
    </submittedName>
</protein>
<accession>A0A2L2TL66</accession>
<proteinExistence type="predicted"/>
<evidence type="ECO:0000313" key="2">
    <source>
        <dbReference type="Proteomes" id="UP000245910"/>
    </source>
</evidence>
<organism evidence="1 2">
    <name type="scientific">Fusarium venenatum</name>
    <dbReference type="NCBI Taxonomy" id="56646"/>
    <lineage>
        <taxon>Eukaryota</taxon>
        <taxon>Fungi</taxon>
        <taxon>Dikarya</taxon>
        <taxon>Ascomycota</taxon>
        <taxon>Pezizomycotina</taxon>
        <taxon>Sordariomycetes</taxon>
        <taxon>Hypocreomycetidae</taxon>
        <taxon>Hypocreales</taxon>
        <taxon>Nectriaceae</taxon>
        <taxon>Fusarium</taxon>
    </lineage>
</organism>
<name>A0A2L2TL66_9HYPO</name>
<reference evidence="2" key="1">
    <citation type="submission" date="2014-10" db="EMBL/GenBank/DDBJ databases">
        <authorList>
            <person name="King R."/>
        </authorList>
    </citation>
    <scope>NUCLEOTIDE SEQUENCE [LARGE SCALE GENOMIC DNA]</scope>
    <source>
        <strain evidence="2">A3/5</strain>
    </source>
</reference>